<dbReference type="OrthoDB" id="416987at2759"/>
<keyword evidence="1" id="KW-0175">Coiled coil</keyword>
<sequence length="861" mass="98771">MDALKTKRKSLRTSFTTTANKLKECLAKKEDAKDGDELRAVKSQLQDKFLRLDEIQNKISSLLLENNETAAEYESDFQAAEDYRENFLELKSKIETLLNKDFGSFLESPPELDVVGHLAKRCHSSVRCLICKRRHYPLLCPDLRRGKESNFSPKDRTADNEQRSTETLLTNLPSEHEIYLKTIMIRLRNRDKEVCARALLDDGSQRSYIEKNLAAELFLSPSGREIFSQGLFGGGISPASEHKRYMVNVESLNRKYSTPLSLLEQQKICSTLPRIHDRKLLSELSSRGIKLTDVGRDSPPIRVLLGADILGSILTGRIEEDQDKQMVLGLSWDVISDELSCKLPSNIDCTQGKPVTKRVLLSVINSVYDPIGFTAPALLLPKLLMQEAWRGKIGWDEVLPVELEHKYRLWERTMHFMSKCAISRRLFAENYDDFTVHIFTDASAYAYAACAFLRCEFKGQVTVKLMAAKARLAPMKKSTIPRLELLGATLGARLAETVDSILRTTSKTYFWCDSMVVLSWIKKKEPWNTFVGNRVKEIRDLTNIDDWRHVPGEVNPADLATRCCDWSDLLQSKWWEGPGWLYNDEESWPCSEVSETPDEAFLERRKTVVTNVATENEVRFGDRFLYFSSYRKILRMTAYVLRFCNNIKRNSPKLVNSLSCEEIQKAEETLIKIMQSEWPSEIHDPKELKPLTPAHFIQDIKERETFDLDLIDSQHMLKRVRYLHTLRSNLRKRFYKEYLGELVRSPKVASRRKIISPGEIVIVESKNPNRMNWPLAQVIELFPGKDGVERVAKLRLASGEIIRPLQRIYPLELSASDHLIEDHHGADIAAQNPGPTATDVLKEGKKSRWGRPLIPVKRLNL</sequence>
<dbReference type="Proteomes" id="UP000887116">
    <property type="component" value="Unassembled WGS sequence"/>
</dbReference>
<keyword evidence="4" id="KW-1185">Reference proteome</keyword>
<feature type="coiled-coil region" evidence="1">
    <location>
        <begin position="38"/>
        <end position="100"/>
    </location>
</feature>
<reference evidence="3" key="1">
    <citation type="submission" date="2020-07" db="EMBL/GenBank/DDBJ databases">
        <title>Multicomponent nature underlies the extraordinary mechanical properties of spider dragline silk.</title>
        <authorList>
            <person name="Kono N."/>
            <person name="Nakamura H."/>
            <person name="Mori M."/>
            <person name="Yoshida Y."/>
            <person name="Ohtoshi R."/>
            <person name="Malay A.D."/>
            <person name="Moran D.A.P."/>
            <person name="Tomita M."/>
            <person name="Numata K."/>
            <person name="Arakawa K."/>
        </authorList>
    </citation>
    <scope>NUCLEOTIDE SEQUENCE</scope>
</reference>
<dbReference type="AlphaFoldDB" id="A0A8X6GCE0"/>
<dbReference type="EMBL" id="BMAO01025174">
    <property type="protein sequence ID" value="GFR00963.1"/>
    <property type="molecule type" value="Genomic_DNA"/>
</dbReference>
<dbReference type="InterPro" id="IPR008042">
    <property type="entry name" value="Retrotrans_Pao"/>
</dbReference>
<accession>A0A8X6GCE0</accession>
<dbReference type="InterPro" id="IPR040676">
    <property type="entry name" value="DUF5641"/>
</dbReference>
<proteinExistence type="predicted"/>
<evidence type="ECO:0000256" key="1">
    <source>
        <dbReference type="SAM" id="Coils"/>
    </source>
</evidence>
<organism evidence="3 4">
    <name type="scientific">Trichonephila clavata</name>
    <name type="common">Joro spider</name>
    <name type="synonym">Nephila clavata</name>
    <dbReference type="NCBI Taxonomy" id="2740835"/>
    <lineage>
        <taxon>Eukaryota</taxon>
        <taxon>Metazoa</taxon>
        <taxon>Ecdysozoa</taxon>
        <taxon>Arthropoda</taxon>
        <taxon>Chelicerata</taxon>
        <taxon>Arachnida</taxon>
        <taxon>Araneae</taxon>
        <taxon>Araneomorphae</taxon>
        <taxon>Entelegynae</taxon>
        <taxon>Araneoidea</taxon>
        <taxon>Nephilidae</taxon>
        <taxon>Trichonephila</taxon>
    </lineage>
</organism>
<name>A0A8X6GCE0_TRICU</name>
<gene>
    <name evidence="3" type="primary">AVEN_237749_1</name>
    <name evidence="3" type="ORF">TNCT_13831</name>
</gene>
<dbReference type="Pfam" id="PF18701">
    <property type="entry name" value="DUF5641"/>
    <property type="match status" value="1"/>
</dbReference>
<evidence type="ECO:0000313" key="4">
    <source>
        <dbReference type="Proteomes" id="UP000887116"/>
    </source>
</evidence>
<evidence type="ECO:0000259" key="2">
    <source>
        <dbReference type="Pfam" id="PF18701"/>
    </source>
</evidence>
<protein>
    <submittedName>
        <fullName evidence="3">Integrase catalytic domain-containing protein</fullName>
    </submittedName>
</protein>
<feature type="domain" description="DUF5641" evidence="2">
    <location>
        <begin position="719"/>
        <end position="811"/>
    </location>
</feature>
<evidence type="ECO:0000313" key="3">
    <source>
        <dbReference type="EMBL" id="GFR00963.1"/>
    </source>
</evidence>
<dbReference type="PANTHER" id="PTHR47331">
    <property type="entry name" value="PHD-TYPE DOMAIN-CONTAINING PROTEIN"/>
    <property type="match status" value="1"/>
</dbReference>
<comment type="caution">
    <text evidence="3">The sequence shown here is derived from an EMBL/GenBank/DDBJ whole genome shotgun (WGS) entry which is preliminary data.</text>
</comment>
<dbReference type="Pfam" id="PF05380">
    <property type="entry name" value="Peptidase_A17"/>
    <property type="match status" value="1"/>
</dbReference>